<reference evidence="3" key="1">
    <citation type="submission" date="2022-08" db="EMBL/GenBank/DDBJ databases">
        <authorList>
            <person name="Kallberg Y."/>
            <person name="Tangrot J."/>
            <person name="Rosling A."/>
        </authorList>
    </citation>
    <scope>NUCLEOTIDE SEQUENCE</scope>
    <source>
        <strain evidence="3">Wild A</strain>
    </source>
</reference>
<name>A0A9W4WT07_9GLOM</name>
<dbReference type="InterPro" id="IPR011009">
    <property type="entry name" value="Kinase-like_dom_sf"/>
</dbReference>
<dbReference type="InterPro" id="IPR000719">
    <property type="entry name" value="Prot_kinase_dom"/>
</dbReference>
<dbReference type="SUPFAM" id="SSF56112">
    <property type="entry name" value="Protein kinase-like (PK-like)"/>
    <property type="match status" value="1"/>
</dbReference>
<proteinExistence type="predicted"/>
<feature type="region of interest" description="Disordered" evidence="1">
    <location>
        <begin position="20"/>
        <end position="39"/>
    </location>
</feature>
<dbReference type="Pfam" id="PF07714">
    <property type="entry name" value="PK_Tyr_Ser-Thr"/>
    <property type="match status" value="1"/>
</dbReference>
<dbReference type="OrthoDB" id="4062651at2759"/>
<evidence type="ECO:0000259" key="2">
    <source>
        <dbReference type="PROSITE" id="PS50011"/>
    </source>
</evidence>
<gene>
    <name evidence="3" type="ORF">FWILDA_LOCUS11299</name>
</gene>
<organism evidence="3 4">
    <name type="scientific">Funneliformis geosporum</name>
    <dbReference type="NCBI Taxonomy" id="1117311"/>
    <lineage>
        <taxon>Eukaryota</taxon>
        <taxon>Fungi</taxon>
        <taxon>Fungi incertae sedis</taxon>
        <taxon>Mucoromycota</taxon>
        <taxon>Glomeromycotina</taxon>
        <taxon>Glomeromycetes</taxon>
        <taxon>Glomerales</taxon>
        <taxon>Glomeraceae</taxon>
        <taxon>Funneliformis</taxon>
    </lineage>
</organism>
<dbReference type="PANTHER" id="PTHR44329">
    <property type="entry name" value="SERINE/THREONINE-PROTEIN KINASE TNNI3K-RELATED"/>
    <property type="match status" value="1"/>
</dbReference>
<feature type="non-terminal residue" evidence="3">
    <location>
        <position position="255"/>
    </location>
</feature>
<evidence type="ECO:0000313" key="3">
    <source>
        <dbReference type="EMBL" id="CAI2183878.1"/>
    </source>
</evidence>
<dbReference type="Gene3D" id="1.10.510.10">
    <property type="entry name" value="Transferase(Phosphotransferase) domain 1"/>
    <property type="match status" value="1"/>
</dbReference>
<evidence type="ECO:0000313" key="4">
    <source>
        <dbReference type="Proteomes" id="UP001153678"/>
    </source>
</evidence>
<protein>
    <submittedName>
        <fullName evidence="3">2300_t:CDS:1</fullName>
    </submittedName>
</protein>
<dbReference type="InterPro" id="IPR051681">
    <property type="entry name" value="Ser/Thr_Kinases-Pseudokinases"/>
</dbReference>
<evidence type="ECO:0000256" key="1">
    <source>
        <dbReference type="SAM" id="MobiDB-lite"/>
    </source>
</evidence>
<dbReference type="InterPro" id="IPR001245">
    <property type="entry name" value="Ser-Thr/Tyr_kinase_cat_dom"/>
</dbReference>
<dbReference type="EMBL" id="CAMKVN010003154">
    <property type="protein sequence ID" value="CAI2183878.1"/>
    <property type="molecule type" value="Genomic_DNA"/>
</dbReference>
<dbReference type="AlphaFoldDB" id="A0A9W4WT07"/>
<dbReference type="GO" id="GO:0004674">
    <property type="term" value="F:protein serine/threonine kinase activity"/>
    <property type="evidence" value="ECO:0007669"/>
    <property type="project" value="TreeGrafter"/>
</dbReference>
<comment type="caution">
    <text evidence="3">The sequence shown here is derived from an EMBL/GenBank/DDBJ whole genome shotgun (WGS) entry which is preliminary data.</text>
</comment>
<keyword evidence="4" id="KW-1185">Reference proteome</keyword>
<dbReference type="Proteomes" id="UP001153678">
    <property type="component" value="Unassembled WGS sequence"/>
</dbReference>
<feature type="domain" description="Protein kinase" evidence="2">
    <location>
        <begin position="1"/>
        <end position="206"/>
    </location>
</feature>
<dbReference type="PROSITE" id="PS50011">
    <property type="entry name" value="PROTEIN_KINASE_DOM"/>
    <property type="match status" value="1"/>
</dbReference>
<dbReference type="GO" id="GO:0005524">
    <property type="term" value="F:ATP binding"/>
    <property type="evidence" value="ECO:0007669"/>
    <property type="project" value="InterPro"/>
</dbReference>
<dbReference type="PRINTS" id="PR00109">
    <property type="entry name" value="TYRKINASE"/>
</dbReference>
<accession>A0A9W4WT07</accession>
<sequence length="255" mass="29346">MDQHFKYKIDFLISNDTPLGQQPTQPVVKNTRKSKPRSGDLTQHLARTFYDINWSKKLGHLLNITYGLNMIHKKGIIHRDFHSGNILIDEFSKICDLGLNKSATKAEDDETYGIIPYLAPEILHGQHYTRDSDIYSLGMIMWEVMTGRRPFWDRVHDVELIIQICDGLRPPIDNMNAPEGYVQLIKECWNPNPNKRPTARVIHAIISNGYDDEPIERTSSSALFQASMIFRFLSGLYKLLFVVFKTSFLKSMKGS</sequence>